<dbReference type="Pfam" id="PF11659">
    <property type="entry name" value="DUF3261"/>
    <property type="match status" value="1"/>
</dbReference>
<evidence type="ECO:0008006" key="3">
    <source>
        <dbReference type="Google" id="ProtNLM"/>
    </source>
</evidence>
<dbReference type="InterPro" id="IPR021675">
    <property type="entry name" value="DUF3261"/>
</dbReference>
<gene>
    <name evidence="1" type="ORF">METHB2_520011</name>
</gene>
<organism evidence="1 2">
    <name type="scientific">Candidatus Methylobacter favarea</name>
    <dbReference type="NCBI Taxonomy" id="2707345"/>
    <lineage>
        <taxon>Bacteria</taxon>
        <taxon>Pseudomonadati</taxon>
        <taxon>Pseudomonadota</taxon>
        <taxon>Gammaproteobacteria</taxon>
        <taxon>Methylococcales</taxon>
        <taxon>Methylococcaceae</taxon>
        <taxon>Methylobacter</taxon>
    </lineage>
</organism>
<protein>
    <recommendedName>
        <fullName evidence="3">DUF3261 domain-containing protein</fullName>
    </recommendedName>
</protein>
<dbReference type="PROSITE" id="PS51257">
    <property type="entry name" value="PROKAR_LIPOPROTEIN"/>
    <property type="match status" value="1"/>
</dbReference>
<accession>A0A8S0X967</accession>
<dbReference type="EMBL" id="CADCXN010000083">
    <property type="protein sequence ID" value="CAA9891904.1"/>
    <property type="molecule type" value="Genomic_DNA"/>
</dbReference>
<evidence type="ECO:0000313" key="2">
    <source>
        <dbReference type="Proteomes" id="UP000494216"/>
    </source>
</evidence>
<proteinExistence type="predicted"/>
<keyword evidence="2" id="KW-1185">Reference proteome</keyword>
<comment type="caution">
    <text evidence="1">The sequence shown here is derived from an EMBL/GenBank/DDBJ whole genome shotgun (WGS) entry which is preliminary data.</text>
</comment>
<name>A0A8S0X967_9GAMM</name>
<reference evidence="1 2" key="1">
    <citation type="submission" date="2020-02" db="EMBL/GenBank/DDBJ databases">
        <authorList>
            <person name="Hogendoorn C."/>
        </authorList>
    </citation>
    <scope>NUCLEOTIDE SEQUENCE [LARGE SCALE GENOMIC DNA]</scope>
    <source>
        <strain evidence="1">METHB21</strain>
    </source>
</reference>
<sequence>MTCQFVKVLIFTCVLSGCAAFDKQEVSGQPVVMPIAPPVGPARRIVQQITALWPGRQEILVCVLELDERHIAMAGLSNEGLSLFNLTYDGKKLELDKSPLLPDTMAPEFIITDLQLAYWPIAMLQKILPAQWRLEAGQNHRHLYYQNQKRVDVNYLSSDAGWPKDVELINYPYNYRLRIKTISYTQ</sequence>
<evidence type="ECO:0000313" key="1">
    <source>
        <dbReference type="EMBL" id="CAA9891904.1"/>
    </source>
</evidence>
<dbReference type="AlphaFoldDB" id="A0A8S0X967"/>
<dbReference type="Proteomes" id="UP000494216">
    <property type="component" value="Unassembled WGS sequence"/>
</dbReference>